<evidence type="ECO:0000256" key="3">
    <source>
        <dbReference type="ARBA" id="ARBA00022553"/>
    </source>
</evidence>
<reference evidence="12" key="3">
    <citation type="submission" date="2023-04" db="EMBL/GenBank/DDBJ databases">
        <authorList>
            <person name="Wang Y."/>
        </authorList>
    </citation>
    <scope>NUCLEOTIDE SEQUENCE</scope>
    <source>
        <strain evidence="12">ZW18</strain>
    </source>
</reference>
<evidence type="ECO:0000259" key="10">
    <source>
        <dbReference type="Pfam" id="PF07730"/>
    </source>
</evidence>
<feature type="transmembrane region" description="Helical" evidence="9">
    <location>
        <begin position="184"/>
        <end position="203"/>
    </location>
</feature>
<dbReference type="Pfam" id="PF07730">
    <property type="entry name" value="HisKA_3"/>
    <property type="match status" value="1"/>
</dbReference>
<feature type="transmembrane region" description="Helical" evidence="9">
    <location>
        <begin position="87"/>
        <end position="120"/>
    </location>
</feature>
<gene>
    <name evidence="12" type="ORF">QEJ78_05485</name>
    <name evidence="11" type="ORF">SAMN02983011_00285</name>
</gene>
<evidence type="ECO:0000313" key="11">
    <source>
        <dbReference type="EMBL" id="SDA39794.1"/>
    </source>
</evidence>
<evidence type="ECO:0000256" key="9">
    <source>
        <dbReference type="SAM" id="Phobius"/>
    </source>
</evidence>
<proteinExistence type="predicted"/>
<keyword evidence="13" id="KW-1185">Reference proteome</keyword>
<keyword evidence="9" id="KW-0812">Transmembrane</keyword>
<evidence type="ECO:0000313" key="12">
    <source>
        <dbReference type="EMBL" id="WGO86852.1"/>
    </source>
</evidence>
<comment type="catalytic activity">
    <reaction evidence="1">
        <text>ATP + protein L-histidine = ADP + protein N-phospho-L-histidine.</text>
        <dbReference type="EC" id="2.7.13.3"/>
    </reaction>
</comment>
<keyword evidence="9" id="KW-0472">Membrane</keyword>
<dbReference type="EMBL" id="FMXC01000002">
    <property type="protein sequence ID" value="SDA39794.1"/>
    <property type="molecule type" value="Genomic_DNA"/>
</dbReference>
<reference evidence="12" key="2">
    <citation type="journal article" date="2022" name="Food Funct.">
        <title>Lactobacillus kefiranofaciens ZW18 from Kefir enhances the anti-tumor effect of anti-programmed cell death 1 (PD-1) immunotherapy by modulating the gut microbiota.</title>
        <authorList>
            <person name="Zhao J."/>
            <person name="Wang Y."/>
            <person name="Wang J."/>
            <person name="Lv M."/>
            <person name="Zhou C."/>
            <person name="Jia L."/>
            <person name="Geng W."/>
        </authorList>
    </citation>
    <scope>NUCLEOTIDE SEQUENCE</scope>
    <source>
        <strain evidence="12">ZW18</strain>
    </source>
</reference>
<keyword evidence="4" id="KW-0808">Transferase</keyword>
<dbReference type="Gene3D" id="3.30.565.10">
    <property type="entry name" value="Histidine kinase-like ATPase, C-terminal domain"/>
    <property type="match status" value="1"/>
</dbReference>
<keyword evidence="8" id="KW-0902">Two-component regulatory system</keyword>
<dbReference type="AlphaFoldDB" id="A0AAX3UGP2"/>
<organism evidence="12 14">
    <name type="scientific">Lactobacillus kefiranofaciens</name>
    <dbReference type="NCBI Taxonomy" id="267818"/>
    <lineage>
        <taxon>Bacteria</taxon>
        <taxon>Bacillati</taxon>
        <taxon>Bacillota</taxon>
        <taxon>Bacilli</taxon>
        <taxon>Lactobacillales</taxon>
        <taxon>Lactobacillaceae</taxon>
        <taxon>Lactobacillus</taxon>
    </lineage>
</organism>
<dbReference type="PANTHER" id="PTHR24421">
    <property type="entry name" value="NITRATE/NITRITE SENSOR PROTEIN NARX-RELATED"/>
    <property type="match status" value="1"/>
</dbReference>
<dbReference type="SUPFAM" id="SSF55874">
    <property type="entry name" value="ATPase domain of HSP90 chaperone/DNA topoisomerase II/histidine kinase"/>
    <property type="match status" value="1"/>
</dbReference>
<dbReference type="EC" id="2.7.13.3" evidence="2"/>
<keyword evidence="6 12" id="KW-0418">Kinase</keyword>
<feature type="transmembrane region" description="Helical" evidence="9">
    <location>
        <begin position="55"/>
        <end position="75"/>
    </location>
</feature>
<feature type="transmembrane region" description="Helical" evidence="9">
    <location>
        <begin position="12"/>
        <end position="35"/>
    </location>
</feature>
<feature type="domain" description="Signal transduction histidine kinase subgroup 3 dimerisation and phosphoacceptor" evidence="10">
    <location>
        <begin position="237"/>
        <end position="303"/>
    </location>
</feature>
<evidence type="ECO:0000256" key="7">
    <source>
        <dbReference type="ARBA" id="ARBA00022840"/>
    </source>
</evidence>
<evidence type="ECO:0000256" key="5">
    <source>
        <dbReference type="ARBA" id="ARBA00022741"/>
    </source>
</evidence>
<keyword evidence="5" id="KW-0547">Nucleotide-binding</keyword>
<feature type="transmembrane region" description="Helical" evidence="9">
    <location>
        <begin position="132"/>
        <end position="149"/>
    </location>
</feature>
<dbReference type="InterPro" id="IPR050482">
    <property type="entry name" value="Sensor_HK_TwoCompSys"/>
</dbReference>
<dbReference type="EMBL" id="CP123735">
    <property type="protein sequence ID" value="WGO86852.1"/>
    <property type="molecule type" value="Genomic_DNA"/>
</dbReference>
<dbReference type="GO" id="GO:0046983">
    <property type="term" value="F:protein dimerization activity"/>
    <property type="evidence" value="ECO:0007669"/>
    <property type="project" value="InterPro"/>
</dbReference>
<dbReference type="RefSeq" id="WP_013853601.1">
    <property type="nucleotide sequence ID" value="NZ_CP123735.1"/>
</dbReference>
<dbReference type="PANTHER" id="PTHR24421:SF10">
    <property type="entry name" value="NITRATE_NITRITE SENSOR PROTEIN NARQ"/>
    <property type="match status" value="1"/>
</dbReference>
<evidence type="ECO:0000256" key="1">
    <source>
        <dbReference type="ARBA" id="ARBA00000085"/>
    </source>
</evidence>
<dbReference type="Gene3D" id="1.20.5.1930">
    <property type="match status" value="1"/>
</dbReference>
<dbReference type="Proteomes" id="UP001242513">
    <property type="component" value="Chromosome"/>
</dbReference>
<evidence type="ECO:0000256" key="8">
    <source>
        <dbReference type="ARBA" id="ARBA00023012"/>
    </source>
</evidence>
<reference evidence="11 13" key="1">
    <citation type="submission" date="2016-10" db="EMBL/GenBank/DDBJ databases">
        <authorList>
            <person name="Varghese N."/>
            <person name="Submissions S."/>
        </authorList>
    </citation>
    <scope>NUCLEOTIDE SEQUENCE [LARGE SCALE GENOMIC DNA]</scope>
    <source>
        <strain evidence="11 13">ATCC 43761</strain>
    </source>
</reference>
<sequence length="433" mass="49364">MKFHQIVKLKNLLLGVNFLAVLFNAALYIFISRYINENQLDYQLLTKLNSIPTSPMVIFLRSIILFFILSAIILFRQNTTLTKAQNNFILLLELILALTIFFSLNMAYNGIFLLVFINLFLKNKDETQFNKFRLWLLIGFILLILFSLSDQNLINEAIKAPSLSAYIDFLPQSTRSIISFTRNLLSLTNLMLFIIILVLYAHYSITREQELKNKMAISEEFKSMADITEHVSHDKDRERLARDIHDTIGHTLTGFAVGLDAAIVLIDVDPATAKKQLGKVSTSVKEGLINIRQSLNRIRPGALDNYTFKAALEELLNKFKNISHLNITLEYNWDAENLEKLTENVIFHIIEETFTNSLKHGHATKVLVMCNMKDNNYQLIIHNNGQSAPHFIPGVGLNYLKDLVSSLGGQIKFNGKVGFTTIVTIPKEENNHD</sequence>
<dbReference type="GO" id="GO:0000155">
    <property type="term" value="F:phosphorelay sensor kinase activity"/>
    <property type="evidence" value="ECO:0007669"/>
    <property type="project" value="InterPro"/>
</dbReference>
<evidence type="ECO:0000313" key="14">
    <source>
        <dbReference type="Proteomes" id="UP001242513"/>
    </source>
</evidence>
<keyword evidence="3" id="KW-0597">Phosphoprotein</keyword>
<keyword evidence="7" id="KW-0067">ATP-binding</keyword>
<dbReference type="InterPro" id="IPR011712">
    <property type="entry name" value="Sig_transdc_His_kin_sub3_dim/P"/>
</dbReference>
<name>A0AAX3UGP2_9LACO</name>
<dbReference type="GO" id="GO:0005524">
    <property type="term" value="F:ATP binding"/>
    <property type="evidence" value="ECO:0007669"/>
    <property type="project" value="UniProtKB-KW"/>
</dbReference>
<evidence type="ECO:0000313" key="13">
    <source>
        <dbReference type="Proteomes" id="UP000181860"/>
    </source>
</evidence>
<evidence type="ECO:0000256" key="6">
    <source>
        <dbReference type="ARBA" id="ARBA00022777"/>
    </source>
</evidence>
<protein>
    <recommendedName>
        <fullName evidence="2">histidine kinase</fullName>
        <ecNumber evidence="2">2.7.13.3</ecNumber>
    </recommendedName>
</protein>
<accession>A0AAX3UGP2</accession>
<dbReference type="Proteomes" id="UP000181860">
    <property type="component" value="Unassembled WGS sequence"/>
</dbReference>
<dbReference type="GO" id="GO:0016020">
    <property type="term" value="C:membrane"/>
    <property type="evidence" value="ECO:0007669"/>
    <property type="project" value="InterPro"/>
</dbReference>
<evidence type="ECO:0000256" key="4">
    <source>
        <dbReference type="ARBA" id="ARBA00022679"/>
    </source>
</evidence>
<evidence type="ECO:0000256" key="2">
    <source>
        <dbReference type="ARBA" id="ARBA00012438"/>
    </source>
</evidence>
<keyword evidence="9" id="KW-1133">Transmembrane helix</keyword>
<dbReference type="InterPro" id="IPR036890">
    <property type="entry name" value="HATPase_C_sf"/>
</dbReference>